<evidence type="ECO:0000313" key="1">
    <source>
        <dbReference type="EMBL" id="MFC5153468.1"/>
    </source>
</evidence>
<accession>A0ABW0AII3</accession>
<dbReference type="EMBL" id="JBHSKP010000010">
    <property type="protein sequence ID" value="MFC5153468.1"/>
    <property type="molecule type" value="Genomic_DNA"/>
</dbReference>
<organism evidence="1 2">
    <name type="scientific">Streptomyces amakusaensis</name>
    <dbReference type="NCBI Taxonomy" id="67271"/>
    <lineage>
        <taxon>Bacteria</taxon>
        <taxon>Bacillati</taxon>
        <taxon>Actinomycetota</taxon>
        <taxon>Actinomycetes</taxon>
        <taxon>Kitasatosporales</taxon>
        <taxon>Streptomycetaceae</taxon>
        <taxon>Streptomyces</taxon>
    </lineage>
</organism>
<proteinExistence type="predicted"/>
<protein>
    <recommendedName>
        <fullName evidence="3">Nuclear transport factor 2 family protein</fullName>
    </recommendedName>
</protein>
<comment type="caution">
    <text evidence="1">The sequence shown here is derived from an EMBL/GenBank/DDBJ whole genome shotgun (WGS) entry which is preliminary data.</text>
</comment>
<reference evidence="2" key="1">
    <citation type="journal article" date="2019" name="Int. J. Syst. Evol. Microbiol.">
        <title>The Global Catalogue of Microorganisms (GCM) 10K type strain sequencing project: providing services to taxonomists for standard genome sequencing and annotation.</title>
        <authorList>
            <consortium name="The Broad Institute Genomics Platform"/>
            <consortium name="The Broad Institute Genome Sequencing Center for Infectious Disease"/>
            <person name="Wu L."/>
            <person name="Ma J."/>
        </authorList>
    </citation>
    <scope>NUCLEOTIDE SEQUENCE [LARGE SCALE GENOMIC DNA]</scope>
    <source>
        <strain evidence="2">PCU 266</strain>
    </source>
</reference>
<gene>
    <name evidence="1" type="ORF">ACFPRH_17170</name>
</gene>
<evidence type="ECO:0000313" key="2">
    <source>
        <dbReference type="Proteomes" id="UP001596160"/>
    </source>
</evidence>
<keyword evidence="2" id="KW-1185">Reference proteome</keyword>
<dbReference type="RefSeq" id="WP_344479379.1">
    <property type="nucleotide sequence ID" value="NZ_BAAASB010000012.1"/>
</dbReference>
<sequence>MSESDEIRDDVHKALDAFLDALNSRSVPDWARTLHYPHLRVSDGEVTVWETEEEYAERSEPEVARLLASGWDRSGWESVELIQRSADQVHAQVRFARYDREGVSLGSFESLYVLTRREGRWGVLARIAFAV</sequence>
<evidence type="ECO:0008006" key="3">
    <source>
        <dbReference type="Google" id="ProtNLM"/>
    </source>
</evidence>
<name>A0ABW0AII3_9ACTN</name>
<dbReference type="Proteomes" id="UP001596160">
    <property type="component" value="Unassembled WGS sequence"/>
</dbReference>